<dbReference type="Proteomes" id="UP000249842">
    <property type="component" value="Unassembled WGS sequence"/>
</dbReference>
<keyword evidence="2 4" id="KW-0521">NADP</keyword>
<keyword evidence="4" id="KW-0963">Cytoplasm</keyword>
<organism evidence="9 10">
    <name type="scientific">Phenylobacterium hankyongense</name>
    <dbReference type="NCBI Taxonomy" id="1813876"/>
    <lineage>
        <taxon>Bacteria</taxon>
        <taxon>Pseudomonadati</taxon>
        <taxon>Pseudomonadota</taxon>
        <taxon>Alphaproteobacteria</taxon>
        <taxon>Caulobacterales</taxon>
        <taxon>Caulobacteraceae</taxon>
        <taxon>Phenylobacterium</taxon>
    </lineage>
</organism>
<evidence type="ECO:0000256" key="5">
    <source>
        <dbReference type="NCBIfam" id="TIGR00112"/>
    </source>
</evidence>
<dbReference type="PIRSF" id="PIRSF000193">
    <property type="entry name" value="Pyrrol-5-carb_rd"/>
    <property type="match status" value="1"/>
</dbReference>
<keyword evidence="10" id="KW-1185">Reference proteome</keyword>
<feature type="binding site" evidence="6">
    <location>
        <begin position="68"/>
        <end position="71"/>
    </location>
    <ligand>
        <name>NADP(+)</name>
        <dbReference type="ChEBI" id="CHEBI:58349"/>
    </ligand>
</feature>
<dbReference type="GO" id="GO:0004735">
    <property type="term" value="F:pyrroline-5-carboxylate reductase activity"/>
    <property type="evidence" value="ECO:0007669"/>
    <property type="project" value="UniProtKB-UniRule"/>
</dbReference>
<dbReference type="SUPFAM" id="SSF51735">
    <property type="entry name" value="NAD(P)-binding Rossmann-fold domains"/>
    <property type="match status" value="1"/>
</dbReference>
<dbReference type="OrthoDB" id="9805754at2"/>
<evidence type="ECO:0000256" key="4">
    <source>
        <dbReference type="HAMAP-Rule" id="MF_01925"/>
    </source>
</evidence>
<evidence type="ECO:0000256" key="1">
    <source>
        <dbReference type="ARBA" id="ARBA00005525"/>
    </source>
</evidence>
<dbReference type="Pfam" id="PF14748">
    <property type="entry name" value="P5CR_dimer"/>
    <property type="match status" value="1"/>
</dbReference>
<dbReference type="EC" id="1.5.1.2" evidence="4 5"/>
<protein>
    <recommendedName>
        <fullName evidence="4 5">Pyrroline-5-carboxylate reductase</fullName>
        <shortName evidence="4">P5C reductase</shortName>
        <shortName evidence="4">P5CR</shortName>
        <ecNumber evidence="4 5">1.5.1.2</ecNumber>
    </recommendedName>
    <alternativeName>
        <fullName evidence="4">PCA reductase</fullName>
    </alternativeName>
</protein>
<dbReference type="InterPro" id="IPR029036">
    <property type="entry name" value="P5CR_dimer"/>
</dbReference>
<dbReference type="EMBL" id="QFYP01000001">
    <property type="protein sequence ID" value="RAK61770.1"/>
    <property type="molecule type" value="Genomic_DNA"/>
</dbReference>
<dbReference type="GO" id="GO:0055129">
    <property type="term" value="P:L-proline biosynthetic process"/>
    <property type="evidence" value="ECO:0007669"/>
    <property type="project" value="UniProtKB-UniRule"/>
</dbReference>
<evidence type="ECO:0000313" key="9">
    <source>
        <dbReference type="EMBL" id="RAK61770.1"/>
    </source>
</evidence>
<comment type="subcellular location">
    <subcellularLocation>
        <location evidence="4">Cytoplasm</location>
    </subcellularLocation>
</comment>
<sequence length="264" mass="26889">MTPILILGAGRMGGAVLDGWREAGAFAPVELMIRDPQPSPPALAAAQDGARLNPPDPDLAEAKTVLLAVKPQLWREVAAEVAPWLAADAVIVSVAAGVRADDIARAFNGRCVARVMPTTAAAIGQGTASLYADDPAALARAHALFEPLGAVVDLTDEAQMHAATAVSGSAPAYLYAFIESLEAAGVAAGLPPKQASRLARSTITGAAALLARSGEEPAELRRQVTSPGGTTQAALDVLLGETGLQVLLREAVAAAVRRSKTLGA</sequence>
<name>A0A328B325_9CAUL</name>
<dbReference type="SUPFAM" id="SSF48179">
    <property type="entry name" value="6-phosphogluconate dehydrogenase C-terminal domain-like"/>
    <property type="match status" value="1"/>
</dbReference>
<evidence type="ECO:0000313" key="10">
    <source>
        <dbReference type="Proteomes" id="UP000249842"/>
    </source>
</evidence>
<keyword evidence="3 4" id="KW-0560">Oxidoreductase</keyword>
<dbReference type="Pfam" id="PF03807">
    <property type="entry name" value="F420_oxidored"/>
    <property type="match status" value="1"/>
</dbReference>
<feature type="domain" description="Pyrroline-5-carboxylate reductase dimerisation" evidence="8">
    <location>
        <begin position="157"/>
        <end position="262"/>
    </location>
</feature>
<comment type="pathway">
    <text evidence="4">Amino-acid biosynthesis; L-proline biosynthesis; L-proline from L-glutamate 5-semialdehyde: step 1/1.</text>
</comment>
<accession>A0A328B325</accession>
<comment type="caution">
    <text evidence="9">The sequence shown here is derived from an EMBL/GenBank/DDBJ whole genome shotgun (WGS) entry which is preliminary data.</text>
</comment>
<dbReference type="GO" id="GO:0005737">
    <property type="term" value="C:cytoplasm"/>
    <property type="evidence" value="ECO:0007669"/>
    <property type="project" value="UniProtKB-SubCell"/>
</dbReference>
<dbReference type="Gene3D" id="3.40.50.720">
    <property type="entry name" value="NAD(P)-binding Rossmann-like Domain"/>
    <property type="match status" value="1"/>
</dbReference>
<comment type="catalytic activity">
    <reaction evidence="4">
        <text>L-proline + NADP(+) = (S)-1-pyrroline-5-carboxylate + NADPH + 2 H(+)</text>
        <dbReference type="Rhea" id="RHEA:14109"/>
        <dbReference type="ChEBI" id="CHEBI:15378"/>
        <dbReference type="ChEBI" id="CHEBI:17388"/>
        <dbReference type="ChEBI" id="CHEBI:57783"/>
        <dbReference type="ChEBI" id="CHEBI:58349"/>
        <dbReference type="ChEBI" id="CHEBI:60039"/>
        <dbReference type="EC" id="1.5.1.2"/>
    </reaction>
</comment>
<dbReference type="AlphaFoldDB" id="A0A328B325"/>
<keyword evidence="4" id="KW-0028">Amino-acid biosynthesis</keyword>
<feature type="domain" description="Pyrroline-5-carboxylate reductase catalytic N-terminal" evidence="7">
    <location>
        <begin position="4"/>
        <end position="97"/>
    </location>
</feature>
<dbReference type="InterPro" id="IPR036291">
    <property type="entry name" value="NAD(P)-bd_dom_sf"/>
</dbReference>
<evidence type="ECO:0000256" key="6">
    <source>
        <dbReference type="PIRSR" id="PIRSR000193-1"/>
    </source>
</evidence>
<keyword evidence="4" id="KW-0641">Proline biosynthesis</keyword>
<proteinExistence type="inferred from homology"/>
<dbReference type="RefSeq" id="WP_111459056.1">
    <property type="nucleotide sequence ID" value="NZ_QFYP01000001.1"/>
</dbReference>
<dbReference type="Gene3D" id="1.10.3730.10">
    <property type="entry name" value="ProC C-terminal domain-like"/>
    <property type="match status" value="1"/>
</dbReference>
<dbReference type="HAMAP" id="MF_01925">
    <property type="entry name" value="P5C_reductase"/>
    <property type="match status" value="1"/>
</dbReference>
<evidence type="ECO:0000256" key="2">
    <source>
        <dbReference type="ARBA" id="ARBA00022857"/>
    </source>
</evidence>
<comment type="similarity">
    <text evidence="1 4">Belongs to the pyrroline-5-carboxylate reductase family.</text>
</comment>
<reference evidence="10" key="1">
    <citation type="submission" date="2018-05" db="EMBL/GenBank/DDBJ databases">
        <authorList>
            <person name="Li X."/>
        </authorList>
    </citation>
    <scope>NUCLEOTIDE SEQUENCE [LARGE SCALE GENOMIC DNA]</scope>
    <source>
        <strain evidence="10">HKS-05</strain>
    </source>
</reference>
<dbReference type="PANTHER" id="PTHR11645">
    <property type="entry name" value="PYRROLINE-5-CARBOXYLATE REDUCTASE"/>
    <property type="match status" value="1"/>
</dbReference>
<dbReference type="FunFam" id="1.10.3730.10:FF:000001">
    <property type="entry name" value="Pyrroline-5-carboxylate reductase"/>
    <property type="match status" value="1"/>
</dbReference>
<comment type="function">
    <text evidence="4">Catalyzes the reduction of 1-pyrroline-5-carboxylate (PCA) to L-proline.</text>
</comment>
<dbReference type="UniPathway" id="UPA00098">
    <property type="reaction ID" value="UER00361"/>
</dbReference>
<dbReference type="InterPro" id="IPR028939">
    <property type="entry name" value="P5C_Rdtase_cat_N"/>
</dbReference>
<gene>
    <name evidence="4" type="primary">proC</name>
    <name evidence="9" type="ORF">DJ021_10175</name>
</gene>
<evidence type="ECO:0000259" key="7">
    <source>
        <dbReference type="Pfam" id="PF03807"/>
    </source>
</evidence>
<evidence type="ECO:0000259" key="8">
    <source>
        <dbReference type="Pfam" id="PF14748"/>
    </source>
</evidence>
<comment type="catalytic activity">
    <reaction evidence="4">
        <text>L-proline + NAD(+) = (S)-1-pyrroline-5-carboxylate + NADH + 2 H(+)</text>
        <dbReference type="Rhea" id="RHEA:14105"/>
        <dbReference type="ChEBI" id="CHEBI:15378"/>
        <dbReference type="ChEBI" id="CHEBI:17388"/>
        <dbReference type="ChEBI" id="CHEBI:57540"/>
        <dbReference type="ChEBI" id="CHEBI:57945"/>
        <dbReference type="ChEBI" id="CHEBI:60039"/>
        <dbReference type="EC" id="1.5.1.2"/>
    </reaction>
</comment>
<dbReference type="InterPro" id="IPR000304">
    <property type="entry name" value="Pyrroline-COOH_reductase"/>
</dbReference>
<evidence type="ECO:0000256" key="3">
    <source>
        <dbReference type="ARBA" id="ARBA00023002"/>
    </source>
</evidence>
<feature type="binding site" evidence="6">
    <location>
        <begin position="7"/>
        <end position="12"/>
    </location>
    <ligand>
        <name>NADP(+)</name>
        <dbReference type="ChEBI" id="CHEBI:58349"/>
    </ligand>
</feature>
<dbReference type="PANTHER" id="PTHR11645:SF0">
    <property type="entry name" value="PYRROLINE-5-CARBOXYLATE REDUCTASE 3"/>
    <property type="match status" value="1"/>
</dbReference>
<dbReference type="NCBIfam" id="TIGR00112">
    <property type="entry name" value="proC"/>
    <property type="match status" value="1"/>
</dbReference>
<dbReference type="InterPro" id="IPR008927">
    <property type="entry name" value="6-PGluconate_DH-like_C_sf"/>
</dbReference>